<protein>
    <recommendedName>
        <fullName evidence="6">FAD-binding domain-containing protein</fullName>
    </recommendedName>
</protein>
<keyword evidence="8" id="KW-1185">Reference proteome</keyword>
<dbReference type="GeneID" id="54558295"/>
<organism evidence="7 8">
    <name type="scientific">Zasmidium cellare ATCC 36951</name>
    <dbReference type="NCBI Taxonomy" id="1080233"/>
    <lineage>
        <taxon>Eukaryota</taxon>
        <taxon>Fungi</taxon>
        <taxon>Dikarya</taxon>
        <taxon>Ascomycota</taxon>
        <taxon>Pezizomycotina</taxon>
        <taxon>Dothideomycetes</taxon>
        <taxon>Dothideomycetidae</taxon>
        <taxon>Mycosphaerellales</taxon>
        <taxon>Mycosphaerellaceae</taxon>
        <taxon>Zasmidium</taxon>
    </lineage>
</organism>
<dbReference type="Proteomes" id="UP000799537">
    <property type="component" value="Unassembled WGS sequence"/>
</dbReference>
<dbReference type="InterPro" id="IPR050493">
    <property type="entry name" value="FAD-dep_Monooxygenase_BioMet"/>
</dbReference>
<name>A0A6A6CUZ4_ZASCE</name>
<dbReference type="RefSeq" id="XP_033670899.1">
    <property type="nucleotide sequence ID" value="XM_033805023.1"/>
</dbReference>
<gene>
    <name evidence="7" type="ORF">M409DRAFT_19623</name>
</gene>
<evidence type="ECO:0000256" key="2">
    <source>
        <dbReference type="ARBA" id="ARBA00022630"/>
    </source>
</evidence>
<dbReference type="Gene3D" id="3.50.50.60">
    <property type="entry name" value="FAD/NAD(P)-binding domain"/>
    <property type="match status" value="1"/>
</dbReference>
<dbReference type="GO" id="GO:0004497">
    <property type="term" value="F:monooxygenase activity"/>
    <property type="evidence" value="ECO:0007669"/>
    <property type="project" value="UniProtKB-KW"/>
</dbReference>
<keyword evidence="5" id="KW-0503">Monooxygenase</keyword>
<dbReference type="PANTHER" id="PTHR13789:SF309">
    <property type="entry name" value="PUTATIVE (AFU_ORTHOLOGUE AFUA_6G14510)-RELATED"/>
    <property type="match status" value="1"/>
</dbReference>
<evidence type="ECO:0000313" key="7">
    <source>
        <dbReference type="EMBL" id="KAF2170010.1"/>
    </source>
</evidence>
<proteinExistence type="inferred from homology"/>
<dbReference type="GO" id="GO:0071949">
    <property type="term" value="F:FAD binding"/>
    <property type="evidence" value="ECO:0007669"/>
    <property type="project" value="InterPro"/>
</dbReference>
<evidence type="ECO:0000313" key="8">
    <source>
        <dbReference type="Proteomes" id="UP000799537"/>
    </source>
</evidence>
<reference evidence="7" key="1">
    <citation type="journal article" date="2020" name="Stud. Mycol.">
        <title>101 Dothideomycetes genomes: a test case for predicting lifestyles and emergence of pathogens.</title>
        <authorList>
            <person name="Haridas S."/>
            <person name="Albert R."/>
            <person name="Binder M."/>
            <person name="Bloem J."/>
            <person name="Labutti K."/>
            <person name="Salamov A."/>
            <person name="Andreopoulos B."/>
            <person name="Baker S."/>
            <person name="Barry K."/>
            <person name="Bills G."/>
            <person name="Bluhm B."/>
            <person name="Cannon C."/>
            <person name="Castanera R."/>
            <person name="Culley D."/>
            <person name="Daum C."/>
            <person name="Ezra D."/>
            <person name="Gonzalez J."/>
            <person name="Henrissat B."/>
            <person name="Kuo A."/>
            <person name="Liang C."/>
            <person name="Lipzen A."/>
            <person name="Lutzoni F."/>
            <person name="Magnuson J."/>
            <person name="Mondo S."/>
            <person name="Nolan M."/>
            <person name="Ohm R."/>
            <person name="Pangilinan J."/>
            <person name="Park H.-J."/>
            <person name="Ramirez L."/>
            <person name="Alfaro M."/>
            <person name="Sun H."/>
            <person name="Tritt A."/>
            <person name="Yoshinaga Y."/>
            <person name="Zwiers L.-H."/>
            <person name="Turgeon B."/>
            <person name="Goodwin S."/>
            <person name="Spatafora J."/>
            <person name="Crous P."/>
            <person name="Grigoriev I."/>
        </authorList>
    </citation>
    <scope>NUCLEOTIDE SEQUENCE</scope>
    <source>
        <strain evidence="7">ATCC 36951</strain>
    </source>
</reference>
<evidence type="ECO:0000256" key="3">
    <source>
        <dbReference type="ARBA" id="ARBA00022827"/>
    </source>
</evidence>
<keyword evidence="4" id="KW-0560">Oxidoreductase</keyword>
<keyword evidence="2" id="KW-0285">Flavoprotein</keyword>
<dbReference type="InterPro" id="IPR002938">
    <property type="entry name" value="FAD-bd"/>
</dbReference>
<comment type="similarity">
    <text evidence="1">Belongs to the paxM FAD-dependent monooxygenase family.</text>
</comment>
<dbReference type="AlphaFoldDB" id="A0A6A6CUZ4"/>
<evidence type="ECO:0000256" key="5">
    <source>
        <dbReference type="ARBA" id="ARBA00023033"/>
    </source>
</evidence>
<evidence type="ECO:0000256" key="4">
    <source>
        <dbReference type="ARBA" id="ARBA00023002"/>
    </source>
</evidence>
<evidence type="ECO:0000256" key="1">
    <source>
        <dbReference type="ARBA" id="ARBA00007992"/>
    </source>
</evidence>
<sequence length="437" mass="48696">MEIAIVGAGISGLSQYLFFRKLGLTDIHSIVIFEARQIKPGSSTGEQNAETYNASVIGASIGLSSTGLKVLKRLDPDLYDEVLQSGHVITSWKLSSSRGWTLAEIPAGGEDEMTVMIGRDAFWKILRKRVPDEAIQRRKVVDVELAHDASGSRLVFEEGSTERFDLVVSADGIWSIGRRAFFGGQGKQRYEYSPHYEGLIGTGGFVTSSLLQNVPDGQMNVVNGGNGFFGYGYCSSSDVGPRKHGDTATWWSTHSLRDCPDDWRHIDLESVKSELQRRHSEWKDPVVQSIVRDVRVDSLYPTFTTPLLPTWQKGCCVLVGDAAHALQPSSGQGASMALEDCETLALLLHHYLTVRSSKSIQRALEQYSDIRRPRLAMVHKKAQELAGMKQDMSLLEEMVMYFFIWLFARLSLNEAYQKKLNHYDVPTVVETVLRGTS</sequence>
<dbReference type="OrthoDB" id="3632335at2759"/>
<dbReference type="SUPFAM" id="SSF51905">
    <property type="entry name" value="FAD/NAD(P)-binding domain"/>
    <property type="match status" value="1"/>
</dbReference>
<dbReference type="PRINTS" id="PR00420">
    <property type="entry name" value="RNGMNOXGNASE"/>
</dbReference>
<evidence type="ECO:0000259" key="6">
    <source>
        <dbReference type="Pfam" id="PF01494"/>
    </source>
</evidence>
<keyword evidence="3" id="KW-0274">FAD</keyword>
<dbReference type="EMBL" id="ML993586">
    <property type="protein sequence ID" value="KAF2170010.1"/>
    <property type="molecule type" value="Genomic_DNA"/>
</dbReference>
<dbReference type="InterPro" id="IPR036188">
    <property type="entry name" value="FAD/NAD-bd_sf"/>
</dbReference>
<dbReference type="PANTHER" id="PTHR13789">
    <property type="entry name" value="MONOOXYGENASE"/>
    <property type="match status" value="1"/>
</dbReference>
<feature type="domain" description="FAD-binding" evidence="6">
    <location>
        <begin position="107"/>
        <end position="378"/>
    </location>
</feature>
<dbReference type="Pfam" id="PF01494">
    <property type="entry name" value="FAD_binding_3"/>
    <property type="match status" value="1"/>
</dbReference>
<accession>A0A6A6CUZ4</accession>